<feature type="domain" description="Glycosyl transferase family 1" evidence="1">
    <location>
        <begin position="227"/>
        <end position="382"/>
    </location>
</feature>
<dbReference type="Gene3D" id="3.40.50.2000">
    <property type="entry name" value="Glycogen Phosphorylase B"/>
    <property type="match status" value="2"/>
</dbReference>
<reference evidence="2 3" key="1">
    <citation type="submission" date="2018-06" db="EMBL/GenBank/DDBJ databases">
        <title>Genomic Encyclopedia of Archaeal and Bacterial Type Strains, Phase II (KMG-II): from individual species to whole genera.</title>
        <authorList>
            <person name="Goeker M."/>
        </authorList>
    </citation>
    <scope>NUCLEOTIDE SEQUENCE [LARGE SCALE GENOMIC DNA]</scope>
    <source>
        <strain evidence="2 3">DSM 22009</strain>
    </source>
</reference>
<dbReference type="PANTHER" id="PTHR45947:SF15">
    <property type="entry name" value="TEICHURONIC ACID BIOSYNTHESIS GLYCOSYLTRANSFERASE TUAC-RELATED"/>
    <property type="match status" value="1"/>
</dbReference>
<name>A0A2W7NQ92_9RHOB</name>
<dbReference type="AlphaFoldDB" id="A0A2W7NQ92"/>
<evidence type="ECO:0000313" key="3">
    <source>
        <dbReference type="Proteomes" id="UP000248916"/>
    </source>
</evidence>
<dbReference type="GO" id="GO:0016757">
    <property type="term" value="F:glycosyltransferase activity"/>
    <property type="evidence" value="ECO:0007669"/>
    <property type="project" value="InterPro"/>
</dbReference>
<organism evidence="2 3">
    <name type="scientific">Palleronia aestuarii</name>
    <dbReference type="NCBI Taxonomy" id="568105"/>
    <lineage>
        <taxon>Bacteria</taxon>
        <taxon>Pseudomonadati</taxon>
        <taxon>Pseudomonadota</taxon>
        <taxon>Alphaproteobacteria</taxon>
        <taxon>Rhodobacterales</taxon>
        <taxon>Roseobacteraceae</taxon>
        <taxon>Palleronia</taxon>
    </lineage>
</organism>
<sequence>MSGSAISGPIAYLTGEYPRATDTFIQREVAALRALGIEVLTHSVRATDASHHVGPEQRAEHAATFRVQPAAKRPATLLRSHLSCLGRRWLAAARLAWRTRPAGLKGSLWQIFYFLEAGVLAARLKEKGVVHLHNHFGNSSCSVAMLASEMSGVPFSYTMHGPMEFFEPQTWRIDAKVARAAFVACISHYARAQGMIFADQSHWERMRIVHCGVDPALYDGAERSGPGKTILFVGRLAAIKGVALLLDAVAALAPDHPDLRLTLVGDGPDRAGLEARARDLGIAEAVTFTGYLGQAEVAEHLARADIFALPSFAEGVPVVLMEAMAARLPVVAPRVAGVPELVADGEAGFVVPPGDPETLKVRLDTLLSDADLRARMGEAGRARVAAEYDAKAEAAWLARLIAGSLEGRLPDGLRPEAEVPA</sequence>
<dbReference type="InterPro" id="IPR001296">
    <property type="entry name" value="Glyco_trans_1"/>
</dbReference>
<evidence type="ECO:0000313" key="2">
    <source>
        <dbReference type="EMBL" id="PZX13452.1"/>
    </source>
</evidence>
<accession>A0A2W7NQ92</accession>
<keyword evidence="3" id="KW-1185">Reference proteome</keyword>
<dbReference type="OrthoDB" id="9790710at2"/>
<dbReference type="CDD" id="cd03801">
    <property type="entry name" value="GT4_PimA-like"/>
    <property type="match status" value="1"/>
</dbReference>
<comment type="caution">
    <text evidence="2">The sequence shown here is derived from an EMBL/GenBank/DDBJ whole genome shotgun (WGS) entry which is preliminary data.</text>
</comment>
<dbReference type="InterPro" id="IPR050194">
    <property type="entry name" value="Glycosyltransferase_grp1"/>
</dbReference>
<gene>
    <name evidence="2" type="ORF">LX81_03236</name>
</gene>
<dbReference type="SUPFAM" id="SSF53756">
    <property type="entry name" value="UDP-Glycosyltransferase/glycogen phosphorylase"/>
    <property type="match status" value="1"/>
</dbReference>
<dbReference type="EMBL" id="QKZL01000018">
    <property type="protein sequence ID" value="PZX13452.1"/>
    <property type="molecule type" value="Genomic_DNA"/>
</dbReference>
<dbReference type="RefSeq" id="WP_111538312.1">
    <property type="nucleotide sequence ID" value="NZ_QKZL01000018.1"/>
</dbReference>
<proteinExistence type="predicted"/>
<dbReference type="Pfam" id="PF00534">
    <property type="entry name" value="Glycos_transf_1"/>
    <property type="match status" value="1"/>
</dbReference>
<keyword evidence="2" id="KW-0808">Transferase</keyword>
<evidence type="ECO:0000259" key="1">
    <source>
        <dbReference type="Pfam" id="PF00534"/>
    </source>
</evidence>
<dbReference type="PANTHER" id="PTHR45947">
    <property type="entry name" value="SULFOQUINOVOSYL TRANSFERASE SQD2"/>
    <property type="match status" value="1"/>
</dbReference>
<protein>
    <submittedName>
        <fullName evidence="2">Glycosyltransferase involved in cell wall biosynthesis</fullName>
    </submittedName>
</protein>
<dbReference type="Proteomes" id="UP000248916">
    <property type="component" value="Unassembled WGS sequence"/>
</dbReference>